<keyword evidence="6" id="KW-0614">Plasmid</keyword>
<name>A0A1B2EYE2_9HYPH</name>
<dbReference type="InterPro" id="IPR004193">
    <property type="entry name" value="Glyco_hydro_13_N"/>
</dbReference>
<geneLocation type="plasmid" evidence="6">
    <name>unnamed4</name>
</geneLocation>
<reference evidence="6" key="1">
    <citation type="submission" date="2016-07" db="EMBL/GenBank/DDBJ databases">
        <title>Microvirga ossetica sp. nov. a new species of rhizobia isolated from root nodules of the legume species Vicia alpestris Steven originated from North Ossetia region in the Caucasus.</title>
        <authorList>
            <person name="Safronova V.I."/>
            <person name="Kuznetsova I.G."/>
            <person name="Sazanova A.L."/>
            <person name="Belimov A."/>
            <person name="Andronov E."/>
            <person name="Osledkin Y.S."/>
            <person name="Onishchuk O.P."/>
            <person name="Kurchak O.N."/>
            <person name="Shaposhnikov A.I."/>
            <person name="Willems A."/>
            <person name="Tikhonovich I.A."/>
        </authorList>
    </citation>
    <scope>NUCLEOTIDE SEQUENCE [LARGE SCALE GENOMIC DNA]</scope>
    <source>
        <strain evidence="6">V5/3M</strain>
        <plasmid evidence="6">unnamed4</plasmid>
    </source>
</reference>
<dbReference type="GO" id="GO:0004135">
    <property type="term" value="F:amylo-alpha-1,6-glucosidase activity"/>
    <property type="evidence" value="ECO:0007669"/>
    <property type="project" value="InterPro"/>
</dbReference>
<evidence type="ECO:0000256" key="2">
    <source>
        <dbReference type="ARBA" id="ARBA00022801"/>
    </source>
</evidence>
<dbReference type="SUPFAM" id="SSF81296">
    <property type="entry name" value="E set domains"/>
    <property type="match status" value="1"/>
</dbReference>
<dbReference type="SMART" id="SM00642">
    <property type="entry name" value="Aamy"/>
    <property type="match status" value="1"/>
</dbReference>
<dbReference type="Pfam" id="PF02922">
    <property type="entry name" value="CBM_48"/>
    <property type="match status" value="1"/>
</dbReference>
<dbReference type="Gene3D" id="2.60.40.1180">
    <property type="entry name" value="Golgi alpha-mannosidase II"/>
    <property type="match status" value="1"/>
</dbReference>
<dbReference type="Pfam" id="PF00128">
    <property type="entry name" value="Alpha-amylase"/>
    <property type="match status" value="1"/>
</dbReference>
<dbReference type="PANTHER" id="PTHR43002">
    <property type="entry name" value="GLYCOGEN DEBRANCHING ENZYME"/>
    <property type="match status" value="1"/>
</dbReference>
<keyword evidence="3" id="KW-0326">Glycosidase</keyword>
<accession>A0A1B2EYE2</accession>
<proteinExistence type="inferred from homology"/>
<organism evidence="6">
    <name type="scientific">Microvirga ossetica</name>
    <dbReference type="NCBI Taxonomy" id="1882682"/>
    <lineage>
        <taxon>Bacteria</taxon>
        <taxon>Pseudomonadati</taxon>
        <taxon>Pseudomonadota</taxon>
        <taxon>Alphaproteobacteria</taxon>
        <taxon>Hyphomicrobiales</taxon>
        <taxon>Methylobacteriaceae</taxon>
        <taxon>Microvirga</taxon>
    </lineage>
</organism>
<sequence length="684" mass="76087">MDESVPAIKLEAGHPLLLGMHEAGGKFNFSILCRHATGVSLLLFDRDDPEPTHVIELSPEQHRTGDVWHIGLKGQLHGKGYAIRVKRPSDSTEPRDLGLGQFLLDPYAAAILNLHEYDHNPGPARPFAINLVVDHAFDWQGIRRPHQAWSDLIIYETHVRGLTNDPASGVRHPGQYLGLVEKIPYLRDLGITAVELLPIQEFRDYERWRPGVGWGPVLRNYWGYNPVAFFAPKAGYASNEDPRAAIIEFKTMVRELHRAGIEVILDVVFNHTPEGDETGPTISLRDLDPSTYYLLTPDTKRYVDVTGCGNTLNCNHPIVRTLIIDCLRYWVVHFHIDGFRFDLASVLTRDQDGALLHKPPLLEQIAEDPVLRDVKLIAEPWDAGGAFQVGSFPGQRWAEWNSRYRDDVRRFWRGDAGMAGAFATRLGGSADLYQSTGKTPLNSVNFVTCHDGFTLNDLVSYAHKHNQANGEDNRDGSTENFSENNGVEGRSDDPLVETVRLRQIKNMLVTLFVSRGVPMLLGGDEFRRSHSGNNNAYCQDNEISWYDWSLTERNAGLVRFVSRLIAFRKAHRVLGAGGFYTDREISWFGSEGRDPEWDGRENRIGCVIGESGHGAADATLCLLFNATSGPSRFALPGTAAPWRVAVDTSKPSPEDIAEPGEEAVLPAPGLVIVSPRSTVILVVG</sequence>
<dbReference type="InterPro" id="IPR006047">
    <property type="entry name" value="GH13_cat_dom"/>
</dbReference>
<dbReference type="InterPro" id="IPR017853">
    <property type="entry name" value="GH"/>
</dbReference>
<dbReference type="InterPro" id="IPR011837">
    <property type="entry name" value="Glycogen_debranch_GlgX"/>
</dbReference>
<comment type="similarity">
    <text evidence="1">Belongs to the glycosyl hydrolase 13 family.</text>
</comment>
<evidence type="ECO:0000259" key="5">
    <source>
        <dbReference type="SMART" id="SM00642"/>
    </source>
</evidence>
<dbReference type="AlphaFoldDB" id="A0A1B2EYE2"/>
<protein>
    <submittedName>
        <fullName evidence="6">Glycogen debranching enzyme GlgX</fullName>
    </submittedName>
</protein>
<dbReference type="InterPro" id="IPR044505">
    <property type="entry name" value="GlgX_Isoamylase_N_E_set"/>
</dbReference>
<evidence type="ECO:0000256" key="1">
    <source>
        <dbReference type="ARBA" id="ARBA00008061"/>
    </source>
</evidence>
<dbReference type="EMBL" id="CP016620">
    <property type="protein sequence ID" value="ANY84995.1"/>
    <property type="molecule type" value="Genomic_DNA"/>
</dbReference>
<evidence type="ECO:0000256" key="3">
    <source>
        <dbReference type="ARBA" id="ARBA00023295"/>
    </source>
</evidence>
<dbReference type="KEGG" id="moc:BB934_43020"/>
<dbReference type="Gene3D" id="3.20.20.80">
    <property type="entry name" value="Glycosidases"/>
    <property type="match status" value="1"/>
</dbReference>
<dbReference type="RefSeq" id="WP_157934697.1">
    <property type="nucleotide sequence ID" value="NZ_CP016620.1"/>
</dbReference>
<evidence type="ECO:0000313" key="6">
    <source>
        <dbReference type="EMBL" id="ANY84995.1"/>
    </source>
</evidence>
<dbReference type="CDD" id="cd02856">
    <property type="entry name" value="E_set_GDE_Isoamylase_N"/>
    <property type="match status" value="1"/>
</dbReference>
<gene>
    <name evidence="6" type="ORF">BB934_43020</name>
</gene>
<dbReference type="CDD" id="cd11326">
    <property type="entry name" value="AmyAc_Glg_debranch"/>
    <property type="match status" value="1"/>
</dbReference>
<dbReference type="InterPro" id="IPR014756">
    <property type="entry name" value="Ig_E-set"/>
</dbReference>
<dbReference type="GO" id="GO:0005980">
    <property type="term" value="P:glycogen catabolic process"/>
    <property type="evidence" value="ECO:0007669"/>
    <property type="project" value="InterPro"/>
</dbReference>
<dbReference type="NCBIfam" id="TIGR02100">
    <property type="entry name" value="glgX_debranch"/>
    <property type="match status" value="1"/>
</dbReference>
<evidence type="ECO:0000256" key="4">
    <source>
        <dbReference type="SAM" id="MobiDB-lite"/>
    </source>
</evidence>
<feature type="region of interest" description="Disordered" evidence="4">
    <location>
        <begin position="466"/>
        <end position="492"/>
    </location>
</feature>
<dbReference type="Gene3D" id="2.60.40.10">
    <property type="entry name" value="Immunoglobulins"/>
    <property type="match status" value="1"/>
</dbReference>
<feature type="domain" description="Glycosyl hydrolase family 13 catalytic" evidence="5">
    <location>
        <begin position="156"/>
        <end position="568"/>
    </location>
</feature>
<dbReference type="SUPFAM" id="SSF51011">
    <property type="entry name" value="Glycosyl hydrolase domain"/>
    <property type="match status" value="1"/>
</dbReference>
<dbReference type="SUPFAM" id="SSF51445">
    <property type="entry name" value="(Trans)glycosidases"/>
    <property type="match status" value="1"/>
</dbReference>
<dbReference type="OrthoDB" id="3236218at2"/>
<dbReference type="InterPro" id="IPR013783">
    <property type="entry name" value="Ig-like_fold"/>
</dbReference>
<dbReference type="InterPro" id="IPR013780">
    <property type="entry name" value="Glyco_hydro_b"/>
</dbReference>
<keyword evidence="2" id="KW-0378">Hydrolase</keyword>